<accession>A0A1I4R8Q3</accession>
<sequence length="56" mass="6257">RHFEVTDASVHDSQMIDFLLDEHNTSADVWAYSATPVHGIGGGMRYTIKRDPILGK</sequence>
<name>A0A1I4R8Q3_ECTMO</name>
<dbReference type="AlphaFoldDB" id="A0A1I4R8Q3"/>
<evidence type="ECO:0000313" key="1">
    <source>
        <dbReference type="EMBL" id="SFM48688.1"/>
    </source>
</evidence>
<gene>
    <name evidence="1" type="ORF">SAMN05421721_1071</name>
</gene>
<evidence type="ECO:0000313" key="2">
    <source>
        <dbReference type="Proteomes" id="UP000199556"/>
    </source>
</evidence>
<organism evidence="1 2">
    <name type="scientific">Ectothiorhodospira mobilis</name>
    <dbReference type="NCBI Taxonomy" id="195064"/>
    <lineage>
        <taxon>Bacteria</taxon>
        <taxon>Pseudomonadati</taxon>
        <taxon>Pseudomonadota</taxon>
        <taxon>Gammaproteobacteria</taxon>
        <taxon>Chromatiales</taxon>
        <taxon>Ectothiorhodospiraceae</taxon>
        <taxon>Ectothiorhodospira</taxon>
    </lineage>
</organism>
<proteinExistence type="predicted"/>
<dbReference type="Proteomes" id="UP000199556">
    <property type="component" value="Unassembled WGS sequence"/>
</dbReference>
<feature type="non-terminal residue" evidence="1">
    <location>
        <position position="1"/>
    </location>
</feature>
<reference evidence="1 2" key="1">
    <citation type="submission" date="2016-10" db="EMBL/GenBank/DDBJ databases">
        <authorList>
            <person name="de Groot N.N."/>
        </authorList>
    </citation>
    <scope>NUCLEOTIDE SEQUENCE [LARGE SCALE GENOMIC DNA]</scope>
    <source>
        <strain evidence="1 2">DSM 4180</strain>
    </source>
</reference>
<keyword evidence="2" id="KW-1185">Reference proteome</keyword>
<protein>
    <submittedName>
        <fullName evidence="1">Uncharacterized protein</fullName>
    </submittedName>
</protein>
<dbReference type="EMBL" id="FOUO01000007">
    <property type="protein sequence ID" value="SFM48688.1"/>
    <property type="molecule type" value="Genomic_DNA"/>
</dbReference>